<keyword evidence="2" id="KW-0229">DNA integration</keyword>
<dbReference type="InterPro" id="IPR011010">
    <property type="entry name" value="DNA_brk_join_enz"/>
</dbReference>
<sequence length="379" mass="44920">MTSYKEIGENKYKIYIEQGYDDRGKRKRKTKTVTAKGPRELNKKIKEFEFECMNNHDEGIEEIRFSSLLDRWWDKYVVKDLARTTISNYKYYLNELNDYFGKMKVSKIKRLHIEDYLAEIQEDERKSTTKRTMVLKSIFHKAYEWEIIDRNPMEHIALRVETKEREIYDEDYITDVFLRGLDKVKERDRVMLKMAYYASARRGEVLGLAKEDFNFVENTVTIKRSLNYDLNTKELYLGPPKGKKKTGGGKTRVIELPNEFMEEVHSFYIKQMQVRREMQSAWETLDEVDLFFRTRDYRVMNPMSFSNQWAVVKKKLGLKDIPLHALRHSSASLLVSHGANIKDVQERLGHSSPETTLNTYVHTTKKDNTVSVNILRKTL</sequence>
<dbReference type="Gene3D" id="1.10.150.130">
    <property type="match status" value="1"/>
</dbReference>
<evidence type="ECO:0000256" key="3">
    <source>
        <dbReference type="ARBA" id="ARBA00023125"/>
    </source>
</evidence>
<reference evidence="8 9" key="1">
    <citation type="submission" date="2018-06" db="EMBL/GenBank/DDBJ databases">
        <title>Genomic Encyclopedia of Type Strains, Phase IV (KMG-IV): sequencing the most valuable type-strain genomes for metagenomic binning, comparative biology and taxonomic classification.</title>
        <authorList>
            <person name="Goeker M."/>
        </authorList>
    </citation>
    <scope>NUCLEOTIDE SEQUENCE [LARGE SCALE GENOMIC DNA]</scope>
    <source>
        <strain evidence="8 9">DSM 5</strain>
    </source>
</reference>
<name>A0A2W7MN29_9BACI</name>
<dbReference type="OrthoDB" id="9803188at2"/>
<dbReference type="PANTHER" id="PTHR30349:SF64">
    <property type="entry name" value="PROPHAGE INTEGRASE INTD-RELATED"/>
    <property type="match status" value="1"/>
</dbReference>
<keyword evidence="9" id="KW-1185">Reference proteome</keyword>
<proteinExistence type="inferred from homology"/>
<organism evidence="8 9">
    <name type="scientific">Psychrobacillus insolitus</name>
    <dbReference type="NCBI Taxonomy" id="1461"/>
    <lineage>
        <taxon>Bacteria</taxon>
        <taxon>Bacillati</taxon>
        <taxon>Bacillota</taxon>
        <taxon>Bacilli</taxon>
        <taxon>Bacillales</taxon>
        <taxon>Bacillaceae</taxon>
        <taxon>Psychrobacillus</taxon>
    </lineage>
</organism>
<dbReference type="InterPro" id="IPR010998">
    <property type="entry name" value="Integrase_recombinase_N"/>
</dbReference>
<dbReference type="AlphaFoldDB" id="A0A2W7MN29"/>
<evidence type="ECO:0000259" key="7">
    <source>
        <dbReference type="PROSITE" id="PS51900"/>
    </source>
</evidence>
<feature type="domain" description="Core-binding (CB)" evidence="7">
    <location>
        <begin position="63"/>
        <end position="143"/>
    </location>
</feature>
<dbReference type="GO" id="GO:0006310">
    <property type="term" value="P:DNA recombination"/>
    <property type="evidence" value="ECO:0007669"/>
    <property type="project" value="UniProtKB-KW"/>
</dbReference>
<dbReference type="Proteomes" id="UP000248646">
    <property type="component" value="Unassembled WGS sequence"/>
</dbReference>
<dbReference type="InterPro" id="IPR013762">
    <property type="entry name" value="Integrase-like_cat_sf"/>
</dbReference>
<dbReference type="RefSeq" id="WP_111438548.1">
    <property type="nucleotide sequence ID" value="NZ_QKZI01000001.1"/>
</dbReference>
<gene>
    <name evidence="8" type="ORF">C7437_1011070</name>
</gene>
<dbReference type="GO" id="GO:0015074">
    <property type="term" value="P:DNA integration"/>
    <property type="evidence" value="ECO:0007669"/>
    <property type="project" value="UniProtKB-KW"/>
</dbReference>
<dbReference type="InterPro" id="IPR004107">
    <property type="entry name" value="Integrase_SAM-like_N"/>
</dbReference>
<evidence type="ECO:0000313" key="8">
    <source>
        <dbReference type="EMBL" id="PZX07948.1"/>
    </source>
</evidence>
<dbReference type="Pfam" id="PF00589">
    <property type="entry name" value="Phage_integrase"/>
    <property type="match status" value="1"/>
</dbReference>
<comment type="caution">
    <text evidence="8">The sequence shown here is derived from an EMBL/GenBank/DDBJ whole genome shotgun (WGS) entry which is preliminary data.</text>
</comment>
<evidence type="ECO:0000256" key="1">
    <source>
        <dbReference type="ARBA" id="ARBA00008857"/>
    </source>
</evidence>
<dbReference type="PROSITE" id="PS51898">
    <property type="entry name" value="TYR_RECOMBINASE"/>
    <property type="match status" value="1"/>
</dbReference>
<comment type="similarity">
    <text evidence="1">Belongs to the 'phage' integrase family.</text>
</comment>
<dbReference type="CDD" id="cd01189">
    <property type="entry name" value="INT_ICEBs1_C_like"/>
    <property type="match status" value="1"/>
</dbReference>
<keyword evidence="3 5" id="KW-0238">DNA-binding</keyword>
<protein>
    <submittedName>
        <fullName evidence="8">Site-specific recombinase XerD</fullName>
    </submittedName>
</protein>
<dbReference type="InterPro" id="IPR044068">
    <property type="entry name" value="CB"/>
</dbReference>
<dbReference type="Pfam" id="PF14659">
    <property type="entry name" value="Phage_int_SAM_3"/>
    <property type="match status" value="1"/>
</dbReference>
<dbReference type="EMBL" id="QKZI01000001">
    <property type="protein sequence ID" value="PZX07948.1"/>
    <property type="molecule type" value="Genomic_DNA"/>
</dbReference>
<accession>A0A2W7MN29</accession>
<dbReference type="PANTHER" id="PTHR30349">
    <property type="entry name" value="PHAGE INTEGRASE-RELATED"/>
    <property type="match status" value="1"/>
</dbReference>
<dbReference type="InterPro" id="IPR050090">
    <property type="entry name" value="Tyrosine_recombinase_XerCD"/>
</dbReference>
<feature type="domain" description="Tyr recombinase" evidence="6">
    <location>
        <begin position="163"/>
        <end position="373"/>
    </location>
</feature>
<dbReference type="PROSITE" id="PS51900">
    <property type="entry name" value="CB"/>
    <property type="match status" value="1"/>
</dbReference>
<dbReference type="Gene3D" id="1.10.443.10">
    <property type="entry name" value="Intergrase catalytic core"/>
    <property type="match status" value="1"/>
</dbReference>
<evidence type="ECO:0000313" key="9">
    <source>
        <dbReference type="Proteomes" id="UP000248646"/>
    </source>
</evidence>
<evidence type="ECO:0000256" key="5">
    <source>
        <dbReference type="PROSITE-ProRule" id="PRU01248"/>
    </source>
</evidence>
<dbReference type="SUPFAM" id="SSF56349">
    <property type="entry name" value="DNA breaking-rejoining enzymes"/>
    <property type="match status" value="1"/>
</dbReference>
<dbReference type="InterPro" id="IPR002104">
    <property type="entry name" value="Integrase_catalytic"/>
</dbReference>
<dbReference type="GO" id="GO:0003677">
    <property type="term" value="F:DNA binding"/>
    <property type="evidence" value="ECO:0007669"/>
    <property type="project" value="UniProtKB-UniRule"/>
</dbReference>
<evidence type="ECO:0000256" key="2">
    <source>
        <dbReference type="ARBA" id="ARBA00022908"/>
    </source>
</evidence>
<keyword evidence="4" id="KW-0233">DNA recombination</keyword>
<evidence type="ECO:0000259" key="6">
    <source>
        <dbReference type="PROSITE" id="PS51898"/>
    </source>
</evidence>
<evidence type="ECO:0000256" key="4">
    <source>
        <dbReference type="ARBA" id="ARBA00023172"/>
    </source>
</evidence>